<feature type="region of interest" description="Disordered" evidence="1">
    <location>
        <begin position="53"/>
        <end position="84"/>
    </location>
</feature>
<protein>
    <submittedName>
        <fullName evidence="2">Uncharacterized protein</fullName>
    </submittedName>
</protein>
<gene>
    <name evidence="2" type="ORF">JKL49_12330</name>
    <name evidence="3" type="ORF">JKL49_17775</name>
</gene>
<evidence type="ECO:0000313" key="2">
    <source>
        <dbReference type="EMBL" id="MBR7620175.1"/>
    </source>
</evidence>
<evidence type="ECO:0000313" key="4">
    <source>
        <dbReference type="Proteomes" id="UP000622580"/>
    </source>
</evidence>
<dbReference type="Proteomes" id="UP000622580">
    <property type="component" value="Unassembled WGS sequence"/>
</dbReference>
<reference evidence="3" key="1">
    <citation type="submission" date="2021-01" db="EMBL/GenBank/DDBJ databases">
        <title>Genome sequence of Phenylobacterium sp. 20VBR1 isolated from a valley glaceir, Ny-Alesund, Svalbard.</title>
        <authorList>
            <person name="Thomas F.A."/>
            <person name="Krishnan K.P."/>
            <person name="Sinha R.K."/>
        </authorList>
    </citation>
    <scope>NUCLEOTIDE SEQUENCE</scope>
    <source>
        <strain evidence="3">20VBR1</strain>
    </source>
</reference>
<name>A0A941HX61_9CAUL</name>
<dbReference type="AlphaFoldDB" id="A0A941HX61"/>
<accession>A0A941HX61</accession>
<feature type="compositionally biased region" description="Acidic residues" evidence="1">
    <location>
        <begin position="73"/>
        <end position="84"/>
    </location>
</feature>
<dbReference type="EMBL" id="CP068570">
    <property type="protein sequence ID" value="QQZ49047.1"/>
    <property type="molecule type" value="Genomic_DNA"/>
</dbReference>
<evidence type="ECO:0000313" key="3">
    <source>
        <dbReference type="EMBL" id="QQZ49047.1"/>
    </source>
</evidence>
<dbReference type="RefSeq" id="WP_215340898.1">
    <property type="nucleotide sequence ID" value="NZ_JAGSGD010000001.1"/>
</dbReference>
<evidence type="ECO:0000256" key="1">
    <source>
        <dbReference type="SAM" id="MobiDB-lite"/>
    </source>
</evidence>
<organism evidence="2 4">
    <name type="scientific">Phenylobacterium glaciei</name>
    <dbReference type="NCBI Taxonomy" id="2803784"/>
    <lineage>
        <taxon>Bacteria</taxon>
        <taxon>Pseudomonadati</taxon>
        <taxon>Pseudomonadota</taxon>
        <taxon>Alphaproteobacteria</taxon>
        <taxon>Caulobacterales</taxon>
        <taxon>Caulobacteraceae</taxon>
        <taxon>Phenylobacterium</taxon>
    </lineage>
</organism>
<dbReference type="EMBL" id="JAGSGD010000001">
    <property type="protein sequence ID" value="MBR7620175.1"/>
    <property type="molecule type" value="Genomic_DNA"/>
</dbReference>
<proteinExistence type="predicted"/>
<reference evidence="2" key="2">
    <citation type="submission" date="2021-04" db="EMBL/GenBank/DDBJ databases">
        <title>Draft genome assembly of strain Phenylobacterium sp. 20VBR1 using MiniION and Illumina platforms.</title>
        <authorList>
            <person name="Thomas F.A."/>
            <person name="Krishnan K.P."/>
            <person name="Sinha R.K."/>
        </authorList>
    </citation>
    <scope>NUCLEOTIDE SEQUENCE</scope>
    <source>
        <strain evidence="2">20VBR1</strain>
    </source>
</reference>
<sequence length="84" mass="8906">MAMADLIPTLDDEGLANLRANAQRLENSDVARQAEQAAALLPLIDAELAERLSRAPPKAPPKARAKKVAAVAEEADEDDDSADD</sequence>
<keyword evidence="4" id="KW-1185">Reference proteome</keyword>